<keyword evidence="2" id="KW-0238">DNA-binding</keyword>
<feature type="domain" description="HTH araC/xylS-type" evidence="4">
    <location>
        <begin position="215"/>
        <end position="313"/>
    </location>
</feature>
<dbReference type="RefSeq" id="WP_408170015.1">
    <property type="nucleotide sequence ID" value="NZ_JAQQFR010000017.1"/>
</dbReference>
<dbReference type="Gene3D" id="2.60.120.10">
    <property type="entry name" value="Jelly Rolls"/>
    <property type="match status" value="1"/>
</dbReference>
<reference evidence="5 6" key="1">
    <citation type="journal article" date="2024" name="Chem. Sci.">
        <title>Discovery of megapolipeptins by genome mining of a Burkholderiales bacteria collection.</title>
        <authorList>
            <person name="Paulo B.S."/>
            <person name="Recchia M.J.J."/>
            <person name="Lee S."/>
            <person name="Fergusson C.H."/>
            <person name="Romanowski S.B."/>
            <person name="Hernandez A."/>
            <person name="Krull N."/>
            <person name="Liu D.Y."/>
            <person name="Cavanagh H."/>
            <person name="Bos A."/>
            <person name="Gray C.A."/>
            <person name="Murphy B.T."/>
            <person name="Linington R.G."/>
            <person name="Eustaquio A.S."/>
        </authorList>
    </citation>
    <scope>NUCLEOTIDE SEQUENCE [LARGE SCALE GENOMIC DNA]</scope>
    <source>
        <strain evidence="5 6">RL21-008-BIB-B</strain>
    </source>
</reference>
<keyword evidence="3" id="KW-0804">Transcription</keyword>
<evidence type="ECO:0000259" key="4">
    <source>
        <dbReference type="PROSITE" id="PS01124"/>
    </source>
</evidence>
<dbReference type="SUPFAM" id="SSF46689">
    <property type="entry name" value="Homeodomain-like"/>
    <property type="match status" value="2"/>
</dbReference>
<dbReference type="SUPFAM" id="SSF51182">
    <property type="entry name" value="RmlC-like cupins"/>
    <property type="match status" value="1"/>
</dbReference>
<keyword evidence="1" id="KW-0805">Transcription regulation</keyword>
<evidence type="ECO:0000313" key="5">
    <source>
        <dbReference type="EMBL" id="MFL9881001.1"/>
    </source>
</evidence>
<dbReference type="PROSITE" id="PS01124">
    <property type="entry name" value="HTH_ARAC_FAMILY_2"/>
    <property type="match status" value="1"/>
</dbReference>
<dbReference type="InterPro" id="IPR020449">
    <property type="entry name" value="Tscrpt_reg_AraC-type_HTH"/>
</dbReference>
<evidence type="ECO:0000256" key="2">
    <source>
        <dbReference type="ARBA" id="ARBA00023125"/>
    </source>
</evidence>
<dbReference type="Pfam" id="PF12852">
    <property type="entry name" value="Cupin_6"/>
    <property type="match status" value="1"/>
</dbReference>
<evidence type="ECO:0000256" key="1">
    <source>
        <dbReference type="ARBA" id="ARBA00023015"/>
    </source>
</evidence>
<sequence length="322" mass="34959">MNSSDALSRLLALYPVRTVVDIHCHFGAPWRLEEQPAAAGVARYHMILSGTALLDAAGQQGTALQPGDIVFFPHGSAHTLHTDGRGKQALPRDAPRHDEDFLSRKETANVDSGTKLHTDILCGQFHFAAETASALLRSLPPVMLVRTAGRADFAGLGTLMSMLSVETETPRPGAHAVTTQLSSALFALLMRAWLDQEEARKVPGLFALLASPRLQRALQCMLSEPGRAWSLDELADACHLSRTTFARLFRATAGATPGEVLTRTRMAQAGYLLADRQHSVADVAEAVGYQSEASFNRVFKRHFHIGPGQYRREAREAADATA</sequence>
<dbReference type="Pfam" id="PF12833">
    <property type="entry name" value="HTH_18"/>
    <property type="match status" value="1"/>
</dbReference>
<dbReference type="InterPro" id="IPR032783">
    <property type="entry name" value="AraC_lig"/>
</dbReference>
<evidence type="ECO:0000313" key="6">
    <source>
        <dbReference type="Proteomes" id="UP001629214"/>
    </source>
</evidence>
<dbReference type="Proteomes" id="UP001629214">
    <property type="component" value="Unassembled WGS sequence"/>
</dbReference>
<evidence type="ECO:0000256" key="3">
    <source>
        <dbReference type="ARBA" id="ARBA00023163"/>
    </source>
</evidence>
<dbReference type="InterPro" id="IPR050204">
    <property type="entry name" value="AraC_XylS_family_regulators"/>
</dbReference>
<dbReference type="InterPro" id="IPR011051">
    <property type="entry name" value="RmlC_Cupin_sf"/>
</dbReference>
<dbReference type="EMBL" id="JAQQFR010000017">
    <property type="protein sequence ID" value="MFL9881001.1"/>
    <property type="molecule type" value="Genomic_DNA"/>
</dbReference>
<name>A0ABW8ZDD1_9BURK</name>
<dbReference type="InterPro" id="IPR009057">
    <property type="entry name" value="Homeodomain-like_sf"/>
</dbReference>
<dbReference type="PANTHER" id="PTHR46796">
    <property type="entry name" value="HTH-TYPE TRANSCRIPTIONAL ACTIVATOR RHAS-RELATED"/>
    <property type="match status" value="1"/>
</dbReference>
<organism evidence="5 6">
    <name type="scientific">Herbaspirillum rhizosphaerae</name>
    <dbReference type="NCBI Taxonomy" id="346179"/>
    <lineage>
        <taxon>Bacteria</taxon>
        <taxon>Pseudomonadati</taxon>
        <taxon>Pseudomonadota</taxon>
        <taxon>Betaproteobacteria</taxon>
        <taxon>Burkholderiales</taxon>
        <taxon>Oxalobacteraceae</taxon>
        <taxon>Herbaspirillum</taxon>
    </lineage>
</organism>
<gene>
    <name evidence="5" type="ORF">PQR63_21560</name>
</gene>
<dbReference type="PANTHER" id="PTHR46796:SF7">
    <property type="entry name" value="ARAC FAMILY TRANSCRIPTIONAL REGULATOR"/>
    <property type="match status" value="1"/>
</dbReference>
<keyword evidence="6" id="KW-1185">Reference proteome</keyword>
<comment type="caution">
    <text evidence="5">The sequence shown here is derived from an EMBL/GenBank/DDBJ whole genome shotgun (WGS) entry which is preliminary data.</text>
</comment>
<dbReference type="InterPro" id="IPR014710">
    <property type="entry name" value="RmlC-like_jellyroll"/>
</dbReference>
<accession>A0ABW8ZDD1</accession>
<protein>
    <submittedName>
        <fullName evidence="5">AraC family transcriptional regulator</fullName>
    </submittedName>
</protein>
<dbReference type="InterPro" id="IPR018060">
    <property type="entry name" value="HTH_AraC"/>
</dbReference>
<dbReference type="SMART" id="SM00342">
    <property type="entry name" value="HTH_ARAC"/>
    <property type="match status" value="1"/>
</dbReference>
<proteinExistence type="predicted"/>
<dbReference type="PRINTS" id="PR00032">
    <property type="entry name" value="HTHARAC"/>
</dbReference>
<dbReference type="Gene3D" id="1.10.10.60">
    <property type="entry name" value="Homeodomain-like"/>
    <property type="match status" value="2"/>
</dbReference>